<feature type="domain" description="NAD-dependent epimerase/dehydratase" evidence="1">
    <location>
        <begin position="3"/>
        <end position="75"/>
    </location>
</feature>
<dbReference type="OrthoDB" id="9787292at2"/>
<reference evidence="3" key="1">
    <citation type="submission" date="2016-10" db="EMBL/GenBank/DDBJ databases">
        <authorList>
            <person name="Varghese N."/>
            <person name="Submissions S."/>
        </authorList>
    </citation>
    <scope>NUCLEOTIDE SEQUENCE [LARGE SCALE GENOMIC DNA]</scope>
    <source>
        <strain evidence="3">DSM 45405</strain>
    </source>
</reference>
<keyword evidence="3" id="KW-1185">Reference proteome</keyword>
<organism evidence="2 3">
    <name type="scientific">Mycolicibacterium rutilum</name>
    <name type="common">Mycobacterium rutilum</name>
    <dbReference type="NCBI Taxonomy" id="370526"/>
    <lineage>
        <taxon>Bacteria</taxon>
        <taxon>Bacillati</taxon>
        <taxon>Actinomycetota</taxon>
        <taxon>Actinomycetes</taxon>
        <taxon>Mycobacteriales</taxon>
        <taxon>Mycobacteriaceae</taxon>
        <taxon>Mycolicibacterium</taxon>
    </lineage>
</organism>
<evidence type="ECO:0000313" key="3">
    <source>
        <dbReference type="Proteomes" id="UP000182915"/>
    </source>
</evidence>
<dbReference type="AlphaFoldDB" id="A0A1H6JSB6"/>
<evidence type="ECO:0000259" key="1">
    <source>
        <dbReference type="Pfam" id="PF01370"/>
    </source>
</evidence>
<dbReference type="Proteomes" id="UP000182915">
    <property type="component" value="Chromosome I"/>
</dbReference>
<dbReference type="Pfam" id="PF01370">
    <property type="entry name" value="Epimerase"/>
    <property type="match status" value="1"/>
</dbReference>
<dbReference type="PANTHER" id="PTHR48079">
    <property type="entry name" value="PROTEIN YEEZ"/>
    <property type="match status" value="1"/>
</dbReference>
<name>A0A1H6JSB6_MYCRU</name>
<dbReference type="RefSeq" id="WP_083407274.1">
    <property type="nucleotide sequence ID" value="NZ_LT629971.1"/>
</dbReference>
<dbReference type="Gene3D" id="3.40.50.720">
    <property type="entry name" value="NAD(P)-binding Rossmann-like Domain"/>
    <property type="match status" value="1"/>
</dbReference>
<dbReference type="InterPro" id="IPR036291">
    <property type="entry name" value="NAD(P)-bd_dom_sf"/>
</dbReference>
<dbReference type="EMBL" id="LT629971">
    <property type="protein sequence ID" value="SEH63816.1"/>
    <property type="molecule type" value="Genomic_DNA"/>
</dbReference>
<proteinExistence type="predicted"/>
<accession>A0A1H6JSB6</accession>
<dbReference type="GO" id="GO:0005737">
    <property type="term" value="C:cytoplasm"/>
    <property type="evidence" value="ECO:0007669"/>
    <property type="project" value="TreeGrafter"/>
</dbReference>
<dbReference type="STRING" id="370526.SAMN04489835_2328"/>
<dbReference type="InterPro" id="IPR001509">
    <property type="entry name" value="Epimerase_deHydtase"/>
</dbReference>
<evidence type="ECO:0000313" key="2">
    <source>
        <dbReference type="EMBL" id="SEH63816.1"/>
    </source>
</evidence>
<protein>
    <submittedName>
        <fullName evidence="2">Nucleoside-diphosphate-sugar epimerase</fullName>
    </submittedName>
</protein>
<dbReference type="PANTHER" id="PTHR48079:SF6">
    <property type="entry name" value="NAD(P)-BINDING DOMAIN-CONTAINING PROTEIN-RELATED"/>
    <property type="match status" value="1"/>
</dbReference>
<dbReference type="InterPro" id="IPR051783">
    <property type="entry name" value="NAD(P)-dependent_oxidoreduct"/>
</dbReference>
<dbReference type="SUPFAM" id="SSF51735">
    <property type="entry name" value="NAD(P)-binding Rossmann-fold domains"/>
    <property type="match status" value="1"/>
</dbReference>
<gene>
    <name evidence="2" type="ORF">SAMN04489835_2328</name>
</gene>
<dbReference type="GO" id="GO:0004029">
    <property type="term" value="F:aldehyde dehydrogenase (NAD+) activity"/>
    <property type="evidence" value="ECO:0007669"/>
    <property type="project" value="TreeGrafter"/>
</dbReference>
<dbReference type="CDD" id="cd05262">
    <property type="entry name" value="SDR_a7"/>
    <property type="match status" value="1"/>
</dbReference>
<sequence length="294" mass="30426">MQVFVTGASGFIGSAVTAELIAAGHQVVGLARSDGAAQAVAAAGAQVHRGDLADPESLRVAAEAADGVIHLAYHHDFSEYSKAAEMDRSAIATLGDALAGSDKPLVVASGMLGLTGAGGVITENDRAPEHSPRLSEGAALSAAARGVRASAVRLPPTVHGEGDRGFVARLIGIARATGVSGYPGEGTNRWCAVHRFDAARLFRSALEAAPAGAMVHAIDDEGIEVRDIAAIIGRHLELPVVSVGQAEVFDHFGWLAPMFSMDAPASSALTRERFGWQPSHPGLIEDLEKGHYFS</sequence>